<dbReference type="Proteomes" id="UP000886998">
    <property type="component" value="Unassembled WGS sequence"/>
</dbReference>
<organism evidence="3 4">
    <name type="scientific">Trichonephila inaurata madagascariensis</name>
    <dbReference type="NCBI Taxonomy" id="2747483"/>
    <lineage>
        <taxon>Eukaryota</taxon>
        <taxon>Metazoa</taxon>
        <taxon>Ecdysozoa</taxon>
        <taxon>Arthropoda</taxon>
        <taxon>Chelicerata</taxon>
        <taxon>Arachnida</taxon>
        <taxon>Araneae</taxon>
        <taxon>Araneomorphae</taxon>
        <taxon>Entelegynae</taxon>
        <taxon>Araneoidea</taxon>
        <taxon>Nephilidae</taxon>
        <taxon>Trichonephila</taxon>
        <taxon>Trichonephila inaurata</taxon>
    </lineage>
</organism>
<feature type="domain" description="C-type lectin" evidence="2">
    <location>
        <begin position="38"/>
        <end position="101"/>
    </location>
</feature>
<feature type="domain" description="C-type lectin" evidence="2">
    <location>
        <begin position="205"/>
        <end position="327"/>
    </location>
</feature>
<accession>A0A8X7C0R5</accession>
<dbReference type="InterPro" id="IPR016187">
    <property type="entry name" value="CTDL_fold"/>
</dbReference>
<evidence type="ECO:0000259" key="2">
    <source>
        <dbReference type="PROSITE" id="PS50041"/>
    </source>
</evidence>
<reference evidence="3" key="1">
    <citation type="submission" date="2020-08" db="EMBL/GenBank/DDBJ databases">
        <title>Multicomponent nature underlies the extraordinary mechanical properties of spider dragline silk.</title>
        <authorList>
            <person name="Kono N."/>
            <person name="Nakamura H."/>
            <person name="Mori M."/>
            <person name="Yoshida Y."/>
            <person name="Ohtoshi R."/>
            <person name="Malay A.D."/>
            <person name="Moran D.A.P."/>
            <person name="Tomita M."/>
            <person name="Numata K."/>
            <person name="Arakawa K."/>
        </authorList>
    </citation>
    <scope>NUCLEOTIDE SEQUENCE</scope>
</reference>
<dbReference type="PROSITE" id="PS00615">
    <property type="entry name" value="C_TYPE_LECTIN_1"/>
    <property type="match status" value="1"/>
</dbReference>
<proteinExistence type="predicted"/>
<dbReference type="PROSITE" id="PS50041">
    <property type="entry name" value="C_TYPE_LECTIN_2"/>
    <property type="match status" value="2"/>
</dbReference>
<name>A0A8X7C0R5_9ARAC</name>
<dbReference type="InterPro" id="IPR018378">
    <property type="entry name" value="C-type_lectin_CS"/>
</dbReference>
<keyword evidence="4" id="KW-1185">Reference proteome</keyword>
<dbReference type="InterPro" id="IPR001304">
    <property type="entry name" value="C-type_lectin-like"/>
</dbReference>
<dbReference type="AlphaFoldDB" id="A0A8X7C0R5"/>
<gene>
    <name evidence="3" type="primary">NCL1_18623</name>
    <name evidence="3" type="ORF">TNIN_205221</name>
</gene>
<dbReference type="InterPro" id="IPR016186">
    <property type="entry name" value="C-type_lectin-like/link_sf"/>
</dbReference>
<keyword evidence="1" id="KW-1015">Disulfide bond</keyword>
<dbReference type="InterPro" id="IPR050111">
    <property type="entry name" value="C-type_lectin/snaclec_domain"/>
</dbReference>
<dbReference type="PANTHER" id="PTHR22803">
    <property type="entry name" value="MANNOSE, PHOSPHOLIPASE, LECTIN RECEPTOR RELATED"/>
    <property type="match status" value="1"/>
</dbReference>
<evidence type="ECO:0000256" key="1">
    <source>
        <dbReference type="ARBA" id="ARBA00023157"/>
    </source>
</evidence>
<dbReference type="SUPFAM" id="SSF56436">
    <property type="entry name" value="C-type lectin-like"/>
    <property type="match status" value="2"/>
</dbReference>
<dbReference type="Gene3D" id="3.10.100.10">
    <property type="entry name" value="Mannose-Binding Protein A, subunit A"/>
    <property type="match status" value="2"/>
</dbReference>
<dbReference type="SMART" id="SM00034">
    <property type="entry name" value="CLECT"/>
    <property type="match status" value="1"/>
</dbReference>
<protein>
    <submittedName>
        <fullName evidence="3">Layilin</fullName>
    </submittedName>
</protein>
<dbReference type="Pfam" id="PF00059">
    <property type="entry name" value="Lectin_C"/>
    <property type="match status" value="2"/>
</dbReference>
<dbReference type="EMBL" id="BMAV01008691">
    <property type="protein sequence ID" value="GFY52426.1"/>
    <property type="molecule type" value="Genomic_DNA"/>
</dbReference>
<comment type="caution">
    <text evidence="3">The sequence shown here is derived from an EMBL/GenBank/DDBJ whole genome shotgun (WGS) entry which is preliminary data.</text>
</comment>
<evidence type="ECO:0000313" key="4">
    <source>
        <dbReference type="Proteomes" id="UP000886998"/>
    </source>
</evidence>
<evidence type="ECO:0000313" key="3">
    <source>
        <dbReference type="EMBL" id="GFY52426.1"/>
    </source>
</evidence>
<sequence>MQWKSPGSPRPKKARISLSKFKTIQGMGSSLARVRWLIGLYQYDPTDNKAYRWLDGSVSNFRNWMPTQPNSVYERCALLDGSNGYKWRDEICSNRVLFICRKDLEKEGSMNCFKGQPPNPSLEKKDISVTECLEHCRGLGYTLAGTIPDKCFCLKADNLNNMEVAPRLECNGNCQNQHCGNNNFVTIYNLNCAEKTKCDKPWRTFRSVCFLFSDTNNQKFEEAQSFCYKKGGFLASIRSSAEHGFIIKTIQGMGSSYQRVRWFIGLYQYDPNDNKAYRWLDGSVSGFRNWMTSQPNSIYERCAMLDGSNGFKWRDDVCTNRALFICRKDLDDSKE</sequence>
<dbReference type="OrthoDB" id="441660at2759"/>